<dbReference type="RefSeq" id="WP_012965454.1">
    <property type="nucleotide sequence ID" value="NC_013849.1"/>
</dbReference>
<dbReference type="HOGENOM" id="CLU_146474_0_0_2"/>
<keyword evidence="3" id="KW-1185">Reference proteome</keyword>
<dbReference type="AlphaFoldDB" id="D3RX98"/>
<dbReference type="InterPro" id="IPR002746">
    <property type="entry name" value="UPF0216"/>
</dbReference>
<dbReference type="PIRSF" id="PIRSF005264">
    <property type="entry name" value="UCP005264"/>
    <property type="match status" value="1"/>
</dbReference>
<dbReference type="EMBL" id="CP001899">
    <property type="protein sequence ID" value="ADC65111.1"/>
    <property type="molecule type" value="Genomic_DNA"/>
</dbReference>
<sequence length="132" mass="15832">MINERTLAKLAEAMNKHIPRSRRSLKELLEMKDPTYIAKDGNEYYIEKKELEFIAEHVDEIYWGRFWIPIILEMTSIGSEYVIFVRDKLHAEFISKAFGIDRFTKQGLMLYSYEMQKVRKKLRTATQVFFRV</sequence>
<dbReference type="KEGG" id="fpl:Ferp_0946"/>
<name>D3RX98_FERPA</name>
<dbReference type="NCBIfam" id="NF003153">
    <property type="entry name" value="PRK04115.1"/>
    <property type="match status" value="1"/>
</dbReference>
<dbReference type="GeneID" id="8778454"/>
<reference evidence="2 3" key="2">
    <citation type="journal article" date="2011" name="Stand. Genomic Sci.">
        <title>Complete genome sequence of Ferroglobus placidus AEDII12DO.</title>
        <authorList>
            <person name="Anderson I."/>
            <person name="Risso C."/>
            <person name="Holmes D."/>
            <person name="Lucas S."/>
            <person name="Copeland A."/>
            <person name="Lapidus A."/>
            <person name="Cheng J.F."/>
            <person name="Bruce D."/>
            <person name="Goodwin L."/>
            <person name="Pitluck S."/>
            <person name="Saunders E."/>
            <person name="Brettin T."/>
            <person name="Detter J.C."/>
            <person name="Han C."/>
            <person name="Tapia R."/>
            <person name="Larimer F."/>
            <person name="Land M."/>
            <person name="Hauser L."/>
            <person name="Woyke T."/>
            <person name="Lovley D."/>
            <person name="Kyrpides N."/>
            <person name="Ivanova N."/>
        </authorList>
    </citation>
    <scope>NUCLEOTIDE SEQUENCE [LARGE SCALE GENOMIC DNA]</scope>
    <source>
        <strain evidence="3">DSM 10642 / AEDII12DO</strain>
    </source>
</reference>
<reference evidence="3" key="1">
    <citation type="submission" date="2010-02" db="EMBL/GenBank/DDBJ databases">
        <title>Complete sequence of Ferroglobus placidus DSM 10642.</title>
        <authorList>
            <consortium name="US DOE Joint Genome Institute"/>
            <person name="Lucas S."/>
            <person name="Copeland A."/>
            <person name="Lapidus A."/>
            <person name="Cheng J.-F."/>
            <person name="Bruce D."/>
            <person name="Goodwin L."/>
            <person name="Pitluck S."/>
            <person name="Saunders E."/>
            <person name="Brettin T."/>
            <person name="Detter J.C."/>
            <person name="Han C."/>
            <person name="Tapia R."/>
            <person name="Larimer F."/>
            <person name="Land M."/>
            <person name="Hauser L."/>
            <person name="Kyrpides N."/>
            <person name="Ivanova N."/>
            <person name="Holmes D."/>
            <person name="Lovley D."/>
            <person name="Kyrpides N."/>
            <person name="Anderson I.J."/>
            <person name="Woyke T."/>
        </authorList>
    </citation>
    <scope>NUCLEOTIDE SEQUENCE [LARGE SCALE GENOMIC DNA]</scope>
    <source>
        <strain evidence="3">DSM 10642 / AEDII12DO</strain>
    </source>
</reference>
<dbReference type="Pfam" id="PF01886">
    <property type="entry name" value="DUF61"/>
    <property type="match status" value="1"/>
</dbReference>
<dbReference type="Proteomes" id="UP000002613">
    <property type="component" value="Chromosome"/>
</dbReference>
<dbReference type="eggNOG" id="arCOG01921">
    <property type="taxonomic scope" value="Archaea"/>
</dbReference>
<protein>
    <recommendedName>
        <fullName evidence="1">UPF0216 protein Ferp_0946</fullName>
    </recommendedName>
</protein>
<evidence type="ECO:0000313" key="3">
    <source>
        <dbReference type="Proteomes" id="UP000002613"/>
    </source>
</evidence>
<comment type="similarity">
    <text evidence="1">Belongs to the UPF0216 family.</text>
</comment>
<dbReference type="HAMAP" id="MF_00585">
    <property type="entry name" value="UPF0216"/>
    <property type="match status" value="1"/>
</dbReference>
<dbReference type="STRING" id="589924.Ferp_0946"/>
<proteinExistence type="inferred from homology"/>
<gene>
    <name evidence="2" type="ordered locus">Ferp_0946</name>
</gene>
<accession>D3RX98</accession>
<dbReference type="OrthoDB" id="18795at2157"/>
<evidence type="ECO:0000256" key="1">
    <source>
        <dbReference type="HAMAP-Rule" id="MF_00585"/>
    </source>
</evidence>
<dbReference type="PaxDb" id="589924-Ferp_0946"/>
<evidence type="ECO:0000313" key="2">
    <source>
        <dbReference type="EMBL" id="ADC65111.1"/>
    </source>
</evidence>
<organism evidence="2 3">
    <name type="scientific">Ferroglobus placidus (strain DSM 10642 / AEDII12DO)</name>
    <dbReference type="NCBI Taxonomy" id="589924"/>
    <lineage>
        <taxon>Archaea</taxon>
        <taxon>Methanobacteriati</taxon>
        <taxon>Methanobacteriota</taxon>
        <taxon>Archaeoglobi</taxon>
        <taxon>Archaeoglobales</taxon>
        <taxon>Archaeoglobaceae</taxon>
        <taxon>Ferroglobus</taxon>
    </lineage>
</organism>